<evidence type="ECO:0000256" key="1">
    <source>
        <dbReference type="ARBA" id="ARBA00010790"/>
    </source>
</evidence>
<dbReference type="PANTHER" id="PTHR11552:SF147">
    <property type="entry name" value="CHOLINE DEHYDROGENASE, MITOCHONDRIAL"/>
    <property type="match status" value="1"/>
</dbReference>
<dbReference type="Gene3D" id="3.50.50.60">
    <property type="entry name" value="FAD/NAD(P)-binding domain"/>
    <property type="match status" value="1"/>
</dbReference>
<dbReference type="InterPro" id="IPR012132">
    <property type="entry name" value="GMC_OxRdtase"/>
</dbReference>
<name>A0A9J6GVT0_HAELO</name>
<dbReference type="VEuPathDB" id="VectorBase:HLOH_056555"/>
<protein>
    <recommendedName>
        <fullName evidence="4">Glucose-methanol-choline oxidoreductase N-terminal domain-containing protein</fullName>
    </recommendedName>
</protein>
<dbReference type="Proteomes" id="UP000821853">
    <property type="component" value="Unassembled WGS sequence"/>
</dbReference>
<comment type="similarity">
    <text evidence="1">Belongs to the GMC oxidoreductase family.</text>
</comment>
<dbReference type="PANTHER" id="PTHR11552">
    <property type="entry name" value="GLUCOSE-METHANOL-CHOLINE GMC OXIDOREDUCTASE"/>
    <property type="match status" value="1"/>
</dbReference>
<dbReference type="GO" id="GO:0050660">
    <property type="term" value="F:flavin adenine dinucleotide binding"/>
    <property type="evidence" value="ECO:0007669"/>
    <property type="project" value="InterPro"/>
</dbReference>
<gene>
    <name evidence="2" type="ORF">HPB48_015134</name>
</gene>
<sequence>MWSDGGIGISGTTHRKTNRFTAVGGGSAGCVLANRLSADPTKSVLLLEAGKMEDALMQIPIIAPLLIGGKYDWAYKPEPQRRACLSMVDKVCILEEP</sequence>
<keyword evidence="3" id="KW-1185">Reference proteome</keyword>
<proteinExistence type="inferred from homology"/>
<dbReference type="SUPFAM" id="SSF51905">
    <property type="entry name" value="FAD/NAD(P)-binding domain"/>
    <property type="match status" value="1"/>
</dbReference>
<dbReference type="EMBL" id="JABSTR010000009">
    <property type="protein sequence ID" value="KAH9379331.1"/>
    <property type="molecule type" value="Genomic_DNA"/>
</dbReference>
<evidence type="ECO:0000313" key="2">
    <source>
        <dbReference type="EMBL" id="KAH9379331.1"/>
    </source>
</evidence>
<comment type="caution">
    <text evidence="2">The sequence shown here is derived from an EMBL/GenBank/DDBJ whole genome shotgun (WGS) entry which is preliminary data.</text>
</comment>
<dbReference type="InterPro" id="IPR036188">
    <property type="entry name" value="FAD/NAD-bd_sf"/>
</dbReference>
<accession>A0A9J6GVT0</accession>
<dbReference type="OrthoDB" id="6511838at2759"/>
<dbReference type="AlphaFoldDB" id="A0A9J6GVT0"/>
<dbReference type="Gene3D" id="3.30.560.10">
    <property type="entry name" value="Glucose Oxidase, domain 3"/>
    <property type="match status" value="1"/>
</dbReference>
<reference evidence="2 3" key="1">
    <citation type="journal article" date="2020" name="Cell">
        <title>Large-Scale Comparative Analyses of Tick Genomes Elucidate Their Genetic Diversity and Vector Capacities.</title>
        <authorList>
            <consortium name="Tick Genome and Microbiome Consortium (TIGMIC)"/>
            <person name="Jia N."/>
            <person name="Wang J."/>
            <person name="Shi W."/>
            <person name="Du L."/>
            <person name="Sun Y."/>
            <person name="Zhan W."/>
            <person name="Jiang J.F."/>
            <person name="Wang Q."/>
            <person name="Zhang B."/>
            <person name="Ji P."/>
            <person name="Bell-Sakyi L."/>
            <person name="Cui X.M."/>
            <person name="Yuan T.T."/>
            <person name="Jiang B.G."/>
            <person name="Yang W.F."/>
            <person name="Lam T.T."/>
            <person name="Chang Q.C."/>
            <person name="Ding S.J."/>
            <person name="Wang X.J."/>
            <person name="Zhu J.G."/>
            <person name="Ruan X.D."/>
            <person name="Zhao L."/>
            <person name="Wei J.T."/>
            <person name="Ye R.Z."/>
            <person name="Que T.C."/>
            <person name="Du C.H."/>
            <person name="Zhou Y.H."/>
            <person name="Cheng J.X."/>
            <person name="Dai P.F."/>
            <person name="Guo W.B."/>
            <person name="Han X.H."/>
            <person name="Huang E.J."/>
            <person name="Li L.F."/>
            <person name="Wei W."/>
            <person name="Gao Y.C."/>
            <person name="Liu J.Z."/>
            <person name="Shao H.Z."/>
            <person name="Wang X."/>
            <person name="Wang C.C."/>
            <person name="Yang T.C."/>
            <person name="Huo Q.B."/>
            <person name="Li W."/>
            <person name="Chen H.Y."/>
            <person name="Chen S.E."/>
            <person name="Zhou L.G."/>
            <person name="Ni X.B."/>
            <person name="Tian J.H."/>
            <person name="Sheng Y."/>
            <person name="Liu T."/>
            <person name="Pan Y.S."/>
            <person name="Xia L.Y."/>
            <person name="Li J."/>
            <person name="Zhao F."/>
            <person name="Cao W.C."/>
        </authorList>
    </citation>
    <scope>NUCLEOTIDE SEQUENCE [LARGE SCALE GENOMIC DNA]</scope>
    <source>
        <strain evidence="2">HaeL-2018</strain>
    </source>
</reference>
<organism evidence="2 3">
    <name type="scientific">Haemaphysalis longicornis</name>
    <name type="common">Bush tick</name>
    <dbReference type="NCBI Taxonomy" id="44386"/>
    <lineage>
        <taxon>Eukaryota</taxon>
        <taxon>Metazoa</taxon>
        <taxon>Ecdysozoa</taxon>
        <taxon>Arthropoda</taxon>
        <taxon>Chelicerata</taxon>
        <taxon>Arachnida</taxon>
        <taxon>Acari</taxon>
        <taxon>Parasitiformes</taxon>
        <taxon>Ixodida</taxon>
        <taxon>Ixodoidea</taxon>
        <taxon>Ixodidae</taxon>
        <taxon>Haemaphysalinae</taxon>
        <taxon>Haemaphysalis</taxon>
    </lineage>
</organism>
<dbReference type="GO" id="GO:0016491">
    <property type="term" value="F:oxidoreductase activity"/>
    <property type="evidence" value="ECO:0007669"/>
    <property type="project" value="TreeGrafter"/>
</dbReference>
<evidence type="ECO:0000313" key="3">
    <source>
        <dbReference type="Proteomes" id="UP000821853"/>
    </source>
</evidence>
<evidence type="ECO:0008006" key="4">
    <source>
        <dbReference type="Google" id="ProtNLM"/>
    </source>
</evidence>